<feature type="binding site" evidence="7">
    <location>
        <position position="54"/>
    </location>
    <ligand>
        <name>substrate</name>
    </ligand>
</feature>
<dbReference type="PROSITE" id="PS00387">
    <property type="entry name" value="PPASE"/>
    <property type="match status" value="1"/>
</dbReference>
<dbReference type="Gene3D" id="3.90.80.10">
    <property type="entry name" value="Inorganic pyrophosphatase"/>
    <property type="match status" value="1"/>
</dbReference>
<comment type="subcellular location">
    <subcellularLocation>
        <location evidence="7">Cytoplasm</location>
    </subcellularLocation>
</comment>
<dbReference type="Proteomes" id="UP000320390">
    <property type="component" value="Chromosome"/>
</dbReference>
<keyword evidence="9" id="KW-1185">Reference proteome</keyword>
<accession>A0A518EKI9</accession>
<dbReference type="Pfam" id="PF00719">
    <property type="entry name" value="Pyrophosphatase"/>
    <property type="match status" value="1"/>
</dbReference>
<dbReference type="OrthoDB" id="5187599at2"/>
<feature type="binding site" evidence="7">
    <location>
        <position position="81"/>
    </location>
    <ligand>
        <name>Mg(2+)</name>
        <dbReference type="ChEBI" id="CHEBI:18420"/>
        <label>1</label>
    </ligand>
</feature>
<organism evidence="8 9">
    <name type="scientific">Saltatorellus ferox</name>
    <dbReference type="NCBI Taxonomy" id="2528018"/>
    <lineage>
        <taxon>Bacteria</taxon>
        <taxon>Pseudomonadati</taxon>
        <taxon>Planctomycetota</taxon>
        <taxon>Planctomycetia</taxon>
        <taxon>Planctomycetia incertae sedis</taxon>
        <taxon>Saltatorellus</taxon>
    </lineage>
</organism>
<feature type="binding site" evidence="7">
    <location>
        <position position="66"/>
    </location>
    <ligand>
        <name>substrate</name>
    </ligand>
</feature>
<feature type="binding site" evidence="7">
    <location>
        <position position="76"/>
    </location>
    <ligand>
        <name>Mg(2+)</name>
        <dbReference type="ChEBI" id="CHEBI:18420"/>
        <label>1</label>
    </ligand>
</feature>
<proteinExistence type="inferred from homology"/>
<dbReference type="AlphaFoldDB" id="A0A518EKI9"/>
<protein>
    <recommendedName>
        <fullName evidence="7">Inorganic pyrophosphatase</fullName>
        <ecNumber evidence="7">3.6.1.1</ecNumber>
    </recommendedName>
    <alternativeName>
        <fullName evidence="7">Pyrophosphate phospho-hydrolase</fullName>
        <shortName evidence="7">PPase</shortName>
    </alternativeName>
</protein>
<feature type="binding site" evidence="7">
    <location>
        <position position="81"/>
    </location>
    <ligand>
        <name>Mg(2+)</name>
        <dbReference type="ChEBI" id="CHEBI:18420"/>
        <label>2</label>
    </ligand>
</feature>
<dbReference type="CDD" id="cd00412">
    <property type="entry name" value="pyrophosphatase"/>
    <property type="match status" value="1"/>
</dbReference>
<keyword evidence="4 7" id="KW-0378">Hydrolase</keyword>
<feature type="binding site" evidence="7">
    <location>
        <position position="40"/>
    </location>
    <ligand>
        <name>substrate</name>
    </ligand>
</feature>
<dbReference type="EMBL" id="CP036434">
    <property type="protein sequence ID" value="QDV04600.1"/>
    <property type="molecule type" value="Genomic_DNA"/>
</dbReference>
<keyword evidence="3 7" id="KW-0479">Metal-binding</keyword>
<comment type="catalytic activity">
    <reaction evidence="6 7">
        <text>diphosphate + H2O = 2 phosphate + H(+)</text>
        <dbReference type="Rhea" id="RHEA:24576"/>
        <dbReference type="ChEBI" id="CHEBI:15377"/>
        <dbReference type="ChEBI" id="CHEBI:15378"/>
        <dbReference type="ChEBI" id="CHEBI:33019"/>
        <dbReference type="ChEBI" id="CHEBI:43474"/>
        <dbReference type="EC" id="3.6.1.1"/>
    </reaction>
</comment>
<reference evidence="8 9" key="1">
    <citation type="submission" date="2019-02" db="EMBL/GenBank/DDBJ databases">
        <title>Deep-cultivation of Planctomycetes and their phenomic and genomic characterization uncovers novel biology.</title>
        <authorList>
            <person name="Wiegand S."/>
            <person name="Jogler M."/>
            <person name="Boedeker C."/>
            <person name="Pinto D."/>
            <person name="Vollmers J."/>
            <person name="Rivas-Marin E."/>
            <person name="Kohn T."/>
            <person name="Peeters S.H."/>
            <person name="Heuer A."/>
            <person name="Rast P."/>
            <person name="Oberbeckmann S."/>
            <person name="Bunk B."/>
            <person name="Jeske O."/>
            <person name="Meyerdierks A."/>
            <person name="Storesund J.E."/>
            <person name="Kallscheuer N."/>
            <person name="Luecker S."/>
            <person name="Lage O.M."/>
            <person name="Pohl T."/>
            <person name="Merkel B.J."/>
            <person name="Hornburger P."/>
            <person name="Mueller R.-W."/>
            <person name="Bruemmer F."/>
            <person name="Labrenz M."/>
            <person name="Spormann A.M."/>
            <person name="Op den Camp H."/>
            <person name="Overmann J."/>
            <person name="Amann R."/>
            <person name="Jetten M.S.M."/>
            <person name="Mascher T."/>
            <person name="Medema M.H."/>
            <person name="Devos D.P."/>
            <person name="Kaster A.-K."/>
            <person name="Ovreas L."/>
            <person name="Rohde M."/>
            <person name="Galperin M.Y."/>
            <person name="Jogler C."/>
        </authorList>
    </citation>
    <scope>NUCLEOTIDE SEQUENCE [LARGE SCALE GENOMIC DNA]</scope>
    <source>
        <strain evidence="8 9">Poly30</strain>
    </source>
</reference>
<name>A0A518EKI9_9BACT</name>
<gene>
    <name evidence="8" type="primary">ppa_1</name>
    <name evidence="7" type="synonym">ppa</name>
    <name evidence="8" type="ORF">Poly30_00910</name>
</gene>
<evidence type="ECO:0000256" key="1">
    <source>
        <dbReference type="ARBA" id="ARBA00001946"/>
    </source>
</evidence>
<comment type="subunit">
    <text evidence="7">Homohexamer.</text>
</comment>
<dbReference type="InterPro" id="IPR008162">
    <property type="entry name" value="Pyrophosphatase"/>
</dbReference>
<dbReference type="GO" id="GO:0004427">
    <property type="term" value="F:inorganic diphosphate phosphatase activity"/>
    <property type="evidence" value="ECO:0007669"/>
    <property type="project" value="UniProtKB-UniRule"/>
</dbReference>
<evidence type="ECO:0000256" key="3">
    <source>
        <dbReference type="ARBA" id="ARBA00022723"/>
    </source>
</evidence>
<evidence type="ECO:0000313" key="8">
    <source>
        <dbReference type="EMBL" id="QDV04600.1"/>
    </source>
</evidence>
<dbReference type="GO" id="GO:0000287">
    <property type="term" value="F:magnesium ion binding"/>
    <property type="evidence" value="ECO:0007669"/>
    <property type="project" value="UniProtKB-UniRule"/>
</dbReference>
<dbReference type="SUPFAM" id="SSF50324">
    <property type="entry name" value="Inorganic pyrophosphatase"/>
    <property type="match status" value="1"/>
</dbReference>
<dbReference type="RefSeq" id="WP_145194054.1">
    <property type="nucleotide sequence ID" value="NZ_CP036434.1"/>
</dbReference>
<feature type="binding site" evidence="7">
    <location>
        <position position="113"/>
    </location>
    <ligand>
        <name>Mg(2+)</name>
        <dbReference type="ChEBI" id="CHEBI:18420"/>
        <label>1</label>
    </ligand>
</feature>
<keyword evidence="2 7" id="KW-0963">Cytoplasm</keyword>
<dbReference type="GO" id="GO:0005737">
    <property type="term" value="C:cytoplasm"/>
    <property type="evidence" value="ECO:0007669"/>
    <property type="project" value="UniProtKB-SubCell"/>
</dbReference>
<keyword evidence="5 7" id="KW-0460">Magnesium</keyword>
<dbReference type="FunFam" id="3.90.80.10:FF:000003">
    <property type="entry name" value="Inorganic pyrophosphatase"/>
    <property type="match status" value="1"/>
</dbReference>
<dbReference type="HAMAP" id="MF_00209">
    <property type="entry name" value="Inorganic_PPase"/>
    <property type="match status" value="1"/>
</dbReference>
<evidence type="ECO:0000313" key="9">
    <source>
        <dbReference type="Proteomes" id="UP000320390"/>
    </source>
</evidence>
<dbReference type="PANTHER" id="PTHR10286">
    <property type="entry name" value="INORGANIC PYROPHOSPHATASE"/>
    <property type="match status" value="1"/>
</dbReference>
<comment type="similarity">
    <text evidence="7">Belongs to the PPase family.</text>
</comment>
<dbReference type="InterPro" id="IPR036649">
    <property type="entry name" value="Pyrophosphatase_sf"/>
</dbReference>
<evidence type="ECO:0000256" key="7">
    <source>
        <dbReference type="HAMAP-Rule" id="MF_00209"/>
    </source>
</evidence>
<evidence type="ECO:0000256" key="5">
    <source>
        <dbReference type="ARBA" id="ARBA00022842"/>
    </source>
</evidence>
<sequence length="194" mass="21285">MSQERRDLTLYARLSRLGAGPDSPRVVRTLVEIPKGSCNKYEMDEETGLIRLDRNLSTSNVYPGDYGFIPGTLSEDGDPLDVLIAVNEPTFPGCLIDARVIGVFFMVDGGDGDEKIIAVPNRDPHFAEITDIGDMPAHFKRHVEHFFMTYKELEGGDTASRGWGDREAARKIVVEALASYAAKALEGRDAPAAI</sequence>
<dbReference type="EC" id="3.6.1.1" evidence="7"/>
<feature type="binding site" evidence="7">
    <location>
        <position position="150"/>
    </location>
    <ligand>
        <name>substrate</name>
    </ligand>
</feature>
<evidence type="ECO:0000256" key="6">
    <source>
        <dbReference type="ARBA" id="ARBA00047820"/>
    </source>
</evidence>
<comment type="function">
    <text evidence="7">Catalyzes the hydrolysis of inorganic pyrophosphate (PPi) forming two phosphate ions.</text>
</comment>
<evidence type="ECO:0000256" key="4">
    <source>
        <dbReference type="ARBA" id="ARBA00022801"/>
    </source>
</evidence>
<dbReference type="GO" id="GO:0006796">
    <property type="term" value="P:phosphate-containing compound metabolic process"/>
    <property type="evidence" value="ECO:0007669"/>
    <property type="project" value="InterPro"/>
</dbReference>
<comment type="cofactor">
    <cofactor evidence="1 7">
        <name>Mg(2+)</name>
        <dbReference type="ChEBI" id="CHEBI:18420"/>
    </cofactor>
</comment>
<evidence type="ECO:0000256" key="2">
    <source>
        <dbReference type="ARBA" id="ARBA00022490"/>
    </source>
</evidence>